<keyword evidence="2" id="KW-0521">NADP</keyword>
<sequence length="310" mass="34361">MPAVVAIAGGSGGLGRALLDALEKDDRYEPIILARTVNTEQKHATGVRYVAADYADVNSLVTLLEENNVWAVLSVMHTQDGTPETNLIQAADKSKVTKRFIPNIWSAIEFKSEHRAVFPYAGLRLAAQDALKQTSLEWTAVYTGLFLDYYILNHPTHLNIVSIPVDVRNDIAGIPGSGDDPVHFTYSFDVGTYTAALLGLEKWDQNYYVAGDQKTWNEVIEIVEKAKGVKFEVQYDSLEKLESGQITELPAHHQLAEALGGEAARPMIRGMWSTFGLWFTQGLGAKRDGVFLAEKFPEIQPLTLEHAWTK</sequence>
<dbReference type="InterPro" id="IPR008030">
    <property type="entry name" value="NmrA-like"/>
</dbReference>
<feature type="domain" description="NmrA-like" evidence="4">
    <location>
        <begin position="4"/>
        <end position="246"/>
    </location>
</feature>
<dbReference type="AlphaFoldDB" id="A0A6A6SZC4"/>
<evidence type="ECO:0000256" key="2">
    <source>
        <dbReference type="ARBA" id="ARBA00022857"/>
    </source>
</evidence>
<dbReference type="PANTHER" id="PTHR47706:SF4">
    <property type="entry name" value="NMRA-LIKE DOMAIN-CONTAINING PROTEIN"/>
    <property type="match status" value="1"/>
</dbReference>
<evidence type="ECO:0000256" key="1">
    <source>
        <dbReference type="ARBA" id="ARBA00005725"/>
    </source>
</evidence>
<name>A0A6A6SZC4_9PLEO</name>
<dbReference type="InterPro" id="IPR051609">
    <property type="entry name" value="NmrA/Isoflavone_reductase-like"/>
</dbReference>
<dbReference type="GO" id="GO:0016491">
    <property type="term" value="F:oxidoreductase activity"/>
    <property type="evidence" value="ECO:0007669"/>
    <property type="project" value="UniProtKB-KW"/>
</dbReference>
<keyword evidence="6" id="KW-1185">Reference proteome</keyword>
<reference evidence="5" key="1">
    <citation type="journal article" date="2020" name="Stud. Mycol.">
        <title>101 Dothideomycetes genomes: a test case for predicting lifestyles and emergence of pathogens.</title>
        <authorList>
            <person name="Haridas S."/>
            <person name="Albert R."/>
            <person name="Binder M."/>
            <person name="Bloem J."/>
            <person name="Labutti K."/>
            <person name="Salamov A."/>
            <person name="Andreopoulos B."/>
            <person name="Baker S."/>
            <person name="Barry K."/>
            <person name="Bills G."/>
            <person name="Bluhm B."/>
            <person name="Cannon C."/>
            <person name="Castanera R."/>
            <person name="Culley D."/>
            <person name="Daum C."/>
            <person name="Ezra D."/>
            <person name="Gonzalez J."/>
            <person name="Henrissat B."/>
            <person name="Kuo A."/>
            <person name="Liang C."/>
            <person name="Lipzen A."/>
            <person name="Lutzoni F."/>
            <person name="Magnuson J."/>
            <person name="Mondo S."/>
            <person name="Nolan M."/>
            <person name="Ohm R."/>
            <person name="Pangilinan J."/>
            <person name="Park H.-J."/>
            <person name="Ramirez L."/>
            <person name="Alfaro M."/>
            <person name="Sun H."/>
            <person name="Tritt A."/>
            <person name="Yoshinaga Y."/>
            <person name="Zwiers L.-H."/>
            <person name="Turgeon B."/>
            <person name="Goodwin S."/>
            <person name="Spatafora J."/>
            <person name="Crous P."/>
            <person name="Grigoriev I."/>
        </authorList>
    </citation>
    <scope>NUCLEOTIDE SEQUENCE</scope>
    <source>
        <strain evidence="5">CBS 122681</strain>
    </source>
</reference>
<dbReference type="Gene3D" id="3.40.50.720">
    <property type="entry name" value="NAD(P)-binding Rossmann-like Domain"/>
    <property type="match status" value="1"/>
</dbReference>
<dbReference type="Gene3D" id="3.90.25.10">
    <property type="entry name" value="UDP-galactose 4-epimerase, domain 1"/>
    <property type="match status" value="1"/>
</dbReference>
<dbReference type="PANTHER" id="PTHR47706">
    <property type="entry name" value="NMRA-LIKE FAMILY PROTEIN"/>
    <property type="match status" value="1"/>
</dbReference>
<keyword evidence="3" id="KW-0560">Oxidoreductase</keyword>
<dbReference type="EMBL" id="MU004422">
    <property type="protein sequence ID" value="KAF2651594.1"/>
    <property type="molecule type" value="Genomic_DNA"/>
</dbReference>
<evidence type="ECO:0000256" key="3">
    <source>
        <dbReference type="ARBA" id="ARBA00023002"/>
    </source>
</evidence>
<gene>
    <name evidence="5" type="ORF">K491DRAFT_696358</name>
</gene>
<evidence type="ECO:0000313" key="5">
    <source>
        <dbReference type="EMBL" id="KAF2651594.1"/>
    </source>
</evidence>
<comment type="similarity">
    <text evidence="1">Belongs to the NmrA-type oxidoreductase family. Isoflavone reductase subfamily.</text>
</comment>
<dbReference type="Pfam" id="PF05368">
    <property type="entry name" value="NmrA"/>
    <property type="match status" value="1"/>
</dbReference>
<dbReference type="SUPFAM" id="SSF51735">
    <property type="entry name" value="NAD(P)-binding Rossmann-fold domains"/>
    <property type="match status" value="1"/>
</dbReference>
<evidence type="ECO:0000259" key="4">
    <source>
        <dbReference type="Pfam" id="PF05368"/>
    </source>
</evidence>
<dbReference type="InterPro" id="IPR036291">
    <property type="entry name" value="NAD(P)-bd_dom_sf"/>
</dbReference>
<organism evidence="5 6">
    <name type="scientific">Lophiostoma macrostomum CBS 122681</name>
    <dbReference type="NCBI Taxonomy" id="1314788"/>
    <lineage>
        <taxon>Eukaryota</taxon>
        <taxon>Fungi</taxon>
        <taxon>Dikarya</taxon>
        <taxon>Ascomycota</taxon>
        <taxon>Pezizomycotina</taxon>
        <taxon>Dothideomycetes</taxon>
        <taxon>Pleosporomycetidae</taxon>
        <taxon>Pleosporales</taxon>
        <taxon>Lophiostomataceae</taxon>
        <taxon>Lophiostoma</taxon>
    </lineage>
</organism>
<evidence type="ECO:0000313" key="6">
    <source>
        <dbReference type="Proteomes" id="UP000799324"/>
    </source>
</evidence>
<accession>A0A6A6SZC4</accession>
<proteinExistence type="inferred from homology"/>
<protein>
    <submittedName>
        <fullName evidence="5">NAD(P)-binding protein</fullName>
    </submittedName>
</protein>
<dbReference type="OrthoDB" id="10000533at2759"/>
<dbReference type="Proteomes" id="UP000799324">
    <property type="component" value="Unassembled WGS sequence"/>
</dbReference>